<dbReference type="GO" id="GO:0005886">
    <property type="term" value="C:plasma membrane"/>
    <property type="evidence" value="ECO:0007669"/>
    <property type="project" value="TreeGrafter"/>
</dbReference>
<dbReference type="InterPro" id="IPR006091">
    <property type="entry name" value="Acyl-CoA_Oxase/DH_mid-dom"/>
</dbReference>
<organism evidence="4">
    <name type="scientific">marine metagenome</name>
    <dbReference type="NCBI Taxonomy" id="408172"/>
    <lineage>
        <taxon>unclassified sequences</taxon>
        <taxon>metagenomes</taxon>
        <taxon>ecological metagenomes</taxon>
    </lineage>
</organism>
<evidence type="ECO:0000256" key="1">
    <source>
        <dbReference type="ARBA" id="ARBA00023002"/>
    </source>
</evidence>
<dbReference type="InterPro" id="IPR046373">
    <property type="entry name" value="Acyl-CoA_Oxase/DH_mid-dom_sf"/>
</dbReference>
<evidence type="ECO:0000259" key="3">
    <source>
        <dbReference type="Pfam" id="PF02771"/>
    </source>
</evidence>
<dbReference type="Gene3D" id="1.10.540.10">
    <property type="entry name" value="Acyl-CoA dehydrogenase/oxidase, N-terminal domain"/>
    <property type="match status" value="1"/>
</dbReference>
<dbReference type="PANTHER" id="PTHR43292:SF3">
    <property type="entry name" value="ACYL-COA DEHYDROGENASE FADE29"/>
    <property type="match status" value="1"/>
</dbReference>
<feature type="non-terminal residue" evidence="4">
    <location>
        <position position="187"/>
    </location>
</feature>
<dbReference type="InterPro" id="IPR037069">
    <property type="entry name" value="AcylCoA_DH/ox_N_sf"/>
</dbReference>
<name>A0A383BPL2_9ZZZZ</name>
<dbReference type="GO" id="GO:0016627">
    <property type="term" value="F:oxidoreductase activity, acting on the CH-CH group of donors"/>
    <property type="evidence" value="ECO:0007669"/>
    <property type="project" value="InterPro"/>
</dbReference>
<dbReference type="SUPFAM" id="SSF56645">
    <property type="entry name" value="Acyl-CoA dehydrogenase NM domain-like"/>
    <property type="match status" value="1"/>
</dbReference>
<dbReference type="Pfam" id="PF02771">
    <property type="entry name" value="Acyl-CoA_dh_N"/>
    <property type="match status" value="1"/>
</dbReference>
<dbReference type="EMBL" id="UINC01202382">
    <property type="protein sequence ID" value="SVE22156.1"/>
    <property type="molecule type" value="Genomic_DNA"/>
</dbReference>
<dbReference type="GO" id="GO:0050660">
    <property type="term" value="F:flavin adenine dinucleotide binding"/>
    <property type="evidence" value="ECO:0007669"/>
    <property type="project" value="InterPro"/>
</dbReference>
<accession>A0A383BPL2</accession>
<dbReference type="PANTHER" id="PTHR43292">
    <property type="entry name" value="ACYL-COA DEHYDROGENASE"/>
    <property type="match status" value="1"/>
</dbReference>
<feature type="domain" description="Acyl-CoA oxidase/dehydrogenase middle" evidence="2">
    <location>
        <begin position="125"/>
        <end position="183"/>
    </location>
</feature>
<protein>
    <recommendedName>
        <fullName evidence="5">Acyl-CoA dehydrogenase/oxidase N-terminal domain-containing protein</fullName>
    </recommendedName>
</protein>
<sequence length="187" mass="20826">MSFTASQETFRTEISEWLETRLTGEFSDIRGVTSQTAAAQRRILWEQELGRARWSAIGWPEEYGGRAAGLAEQVIFAEEYARARAPGRLGHMGVELAGPTILAFGSNDQKQRFLPSISAGQEMWCQGYSEPNAGSDLANVNTKAHLEEGPSGRQWVIEGQKIWTSLAQFADWCFVICRTEQASQGRH</sequence>
<dbReference type="InterPro" id="IPR013786">
    <property type="entry name" value="AcylCoA_DH/ox_N"/>
</dbReference>
<dbReference type="InterPro" id="IPR009100">
    <property type="entry name" value="AcylCoA_DH/oxidase_NM_dom_sf"/>
</dbReference>
<dbReference type="InterPro" id="IPR052161">
    <property type="entry name" value="Mycobact_Acyl-CoA_DH"/>
</dbReference>
<evidence type="ECO:0000259" key="2">
    <source>
        <dbReference type="Pfam" id="PF02770"/>
    </source>
</evidence>
<dbReference type="Gene3D" id="2.40.110.10">
    <property type="entry name" value="Butyryl-CoA Dehydrogenase, subunit A, domain 2"/>
    <property type="match status" value="1"/>
</dbReference>
<reference evidence="4" key="1">
    <citation type="submission" date="2018-05" db="EMBL/GenBank/DDBJ databases">
        <authorList>
            <person name="Lanie J.A."/>
            <person name="Ng W.-L."/>
            <person name="Kazmierczak K.M."/>
            <person name="Andrzejewski T.M."/>
            <person name="Davidsen T.M."/>
            <person name="Wayne K.J."/>
            <person name="Tettelin H."/>
            <person name="Glass J.I."/>
            <person name="Rusch D."/>
            <person name="Podicherti R."/>
            <person name="Tsui H.-C.T."/>
            <person name="Winkler M.E."/>
        </authorList>
    </citation>
    <scope>NUCLEOTIDE SEQUENCE</scope>
</reference>
<proteinExistence type="predicted"/>
<keyword evidence="1" id="KW-0560">Oxidoreductase</keyword>
<gene>
    <name evidence="4" type="ORF">METZ01_LOCUS475010</name>
</gene>
<dbReference type="AlphaFoldDB" id="A0A383BPL2"/>
<evidence type="ECO:0008006" key="5">
    <source>
        <dbReference type="Google" id="ProtNLM"/>
    </source>
</evidence>
<feature type="domain" description="Acyl-CoA dehydrogenase/oxidase N-terminal" evidence="3">
    <location>
        <begin position="4"/>
        <end position="120"/>
    </location>
</feature>
<dbReference type="Pfam" id="PF02770">
    <property type="entry name" value="Acyl-CoA_dh_M"/>
    <property type="match status" value="1"/>
</dbReference>
<evidence type="ECO:0000313" key="4">
    <source>
        <dbReference type="EMBL" id="SVE22156.1"/>
    </source>
</evidence>